<keyword evidence="10" id="KW-1185">Reference proteome</keyword>
<dbReference type="GO" id="GO:0005524">
    <property type="term" value="F:ATP binding"/>
    <property type="evidence" value="ECO:0007669"/>
    <property type="project" value="UniProtKB-KW"/>
</dbReference>
<comment type="subcellular location">
    <subcellularLocation>
        <location evidence="2">Membrane</location>
    </subcellularLocation>
</comment>
<dbReference type="Proteomes" id="UP001336250">
    <property type="component" value="Unassembled WGS sequence"/>
</dbReference>
<evidence type="ECO:0000259" key="7">
    <source>
        <dbReference type="PROSITE" id="PS50109"/>
    </source>
</evidence>
<dbReference type="InterPro" id="IPR005467">
    <property type="entry name" value="His_kinase_dom"/>
</dbReference>
<feature type="domain" description="HAMP" evidence="8">
    <location>
        <begin position="163"/>
        <end position="218"/>
    </location>
</feature>
<evidence type="ECO:0000256" key="3">
    <source>
        <dbReference type="ARBA" id="ARBA00012438"/>
    </source>
</evidence>
<dbReference type="Gene3D" id="1.10.287.130">
    <property type="match status" value="1"/>
</dbReference>
<sequence>MLSIYILVTMAIFAADMALQYRSHRQGIMAELSMLQRTFERSVGYALWHMDRRQLDAAVVGMLEMPSVSRVTVTGPEGEIVSEASSGEARKQRHLLPISTFSSSMPLVHASGSAPPVALGTLEIQSNSSVILHRLQGVLLFAALTAAIKTAVLVLLLRRHFDRILSRPLFEIARRAGQINPKDPEVRPLPVKPGEPDELDVISSAINGLLQEVAATVGAFDALNKNLESQVEQRTAALQQSNAALAQSIEQLHLAQQSLVESEKMAALGGLVAGIAHEINTPVGLGLTGASHFAYMVQQLETRFRAGELEEAQFERFLVDSRELARSICVSLEKAAALVRSFKLVAVDQGSDELRRFGVRQYIDDVVLTHHPALRNGKVAVHVDCDRQLEVTSYPGAWSQLLSNFINNSVTHAFDAGTREPAIRIAVQEDGQDIVLTYADNGKGMPESVARRVYEPFFTTNRQNGGSGLGMHIAYNLVRQQLLGSIALQTAPGEGCAFTLRLPKQLPTT</sequence>
<dbReference type="GO" id="GO:0016020">
    <property type="term" value="C:membrane"/>
    <property type="evidence" value="ECO:0007669"/>
    <property type="project" value="UniProtKB-SubCell"/>
</dbReference>
<comment type="catalytic activity">
    <reaction evidence="1">
        <text>ATP + protein L-histidine = ADP + protein N-phospho-L-histidine.</text>
        <dbReference type="EC" id="2.7.13.3"/>
    </reaction>
</comment>
<reference evidence="9 10" key="1">
    <citation type="submission" date="2024-02" db="EMBL/GenBank/DDBJ databases">
        <title>Genome sequence of Aquincola sp. MAHUQ-54.</title>
        <authorList>
            <person name="Huq M.A."/>
        </authorList>
    </citation>
    <scope>NUCLEOTIDE SEQUENCE [LARGE SCALE GENOMIC DNA]</scope>
    <source>
        <strain evidence="9 10">MAHUQ-54</strain>
    </source>
</reference>
<keyword evidence="9" id="KW-0067">ATP-binding</keyword>
<dbReference type="Gene3D" id="3.30.565.10">
    <property type="entry name" value="Histidine kinase-like ATPase, C-terminal domain"/>
    <property type="match status" value="1"/>
</dbReference>
<dbReference type="InterPro" id="IPR003594">
    <property type="entry name" value="HATPase_dom"/>
</dbReference>
<evidence type="ECO:0000256" key="5">
    <source>
        <dbReference type="ARBA" id="ARBA00022679"/>
    </source>
</evidence>
<dbReference type="Pfam" id="PF02518">
    <property type="entry name" value="HATPase_c"/>
    <property type="match status" value="1"/>
</dbReference>
<dbReference type="PROSITE" id="PS50109">
    <property type="entry name" value="HIS_KIN"/>
    <property type="match status" value="1"/>
</dbReference>
<evidence type="ECO:0000313" key="10">
    <source>
        <dbReference type="Proteomes" id="UP001336250"/>
    </source>
</evidence>
<dbReference type="SUPFAM" id="SSF55874">
    <property type="entry name" value="ATPase domain of HSP90 chaperone/DNA topoisomerase II/histidine kinase"/>
    <property type="match status" value="1"/>
</dbReference>
<dbReference type="CDD" id="cd00075">
    <property type="entry name" value="HATPase"/>
    <property type="match status" value="1"/>
</dbReference>
<protein>
    <recommendedName>
        <fullName evidence="3">histidine kinase</fullName>
        <ecNumber evidence="3">2.7.13.3</ecNumber>
    </recommendedName>
</protein>
<evidence type="ECO:0000313" key="9">
    <source>
        <dbReference type="EMBL" id="MEF7612434.1"/>
    </source>
</evidence>
<dbReference type="EMBL" id="JAZIBG010000003">
    <property type="protein sequence ID" value="MEF7612434.1"/>
    <property type="molecule type" value="Genomic_DNA"/>
</dbReference>
<keyword evidence="4" id="KW-0597">Phosphoprotein</keyword>
<evidence type="ECO:0000256" key="1">
    <source>
        <dbReference type="ARBA" id="ARBA00000085"/>
    </source>
</evidence>
<evidence type="ECO:0000259" key="8">
    <source>
        <dbReference type="PROSITE" id="PS50885"/>
    </source>
</evidence>
<evidence type="ECO:0000256" key="4">
    <source>
        <dbReference type="ARBA" id="ARBA00022553"/>
    </source>
</evidence>
<dbReference type="PRINTS" id="PR00344">
    <property type="entry name" value="BCTRLSENSOR"/>
</dbReference>
<organism evidence="9 10">
    <name type="scientific">Aquincola agrisoli</name>
    <dbReference type="NCBI Taxonomy" id="3119538"/>
    <lineage>
        <taxon>Bacteria</taxon>
        <taxon>Pseudomonadati</taxon>
        <taxon>Pseudomonadota</taxon>
        <taxon>Betaproteobacteria</taxon>
        <taxon>Burkholderiales</taxon>
        <taxon>Sphaerotilaceae</taxon>
        <taxon>Aquincola</taxon>
    </lineage>
</organism>
<dbReference type="SMART" id="SM00387">
    <property type="entry name" value="HATPase_c"/>
    <property type="match status" value="1"/>
</dbReference>
<keyword evidence="5" id="KW-0808">Transferase</keyword>
<dbReference type="PROSITE" id="PS50885">
    <property type="entry name" value="HAMP"/>
    <property type="match status" value="1"/>
</dbReference>
<dbReference type="RefSeq" id="WP_332287330.1">
    <property type="nucleotide sequence ID" value="NZ_JAZIBG010000003.1"/>
</dbReference>
<accession>A0AAW9Q9S7</accession>
<dbReference type="EC" id="2.7.13.3" evidence="3"/>
<dbReference type="GO" id="GO:0004673">
    <property type="term" value="F:protein histidine kinase activity"/>
    <property type="evidence" value="ECO:0007669"/>
    <property type="project" value="UniProtKB-EC"/>
</dbReference>
<dbReference type="InterPro" id="IPR036890">
    <property type="entry name" value="HATPase_C_sf"/>
</dbReference>
<keyword evidence="9" id="KW-0547">Nucleotide-binding</keyword>
<dbReference type="InterPro" id="IPR004358">
    <property type="entry name" value="Sig_transdc_His_kin-like_C"/>
</dbReference>
<feature type="domain" description="Histidine kinase" evidence="7">
    <location>
        <begin position="274"/>
        <end position="506"/>
    </location>
</feature>
<evidence type="ECO:0000256" key="6">
    <source>
        <dbReference type="ARBA" id="ARBA00022777"/>
    </source>
</evidence>
<dbReference type="AlphaFoldDB" id="A0AAW9Q9S7"/>
<proteinExistence type="predicted"/>
<gene>
    <name evidence="9" type="ORF">V4F39_00840</name>
</gene>
<evidence type="ECO:0000256" key="2">
    <source>
        <dbReference type="ARBA" id="ARBA00004370"/>
    </source>
</evidence>
<dbReference type="PANTHER" id="PTHR43065:SF42">
    <property type="entry name" value="TWO-COMPONENT SENSOR PPRA"/>
    <property type="match status" value="1"/>
</dbReference>
<dbReference type="PANTHER" id="PTHR43065">
    <property type="entry name" value="SENSOR HISTIDINE KINASE"/>
    <property type="match status" value="1"/>
</dbReference>
<keyword evidence="6" id="KW-0418">Kinase</keyword>
<dbReference type="GO" id="GO:0007165">
    <property type="term" value="P:signal transduction"/>
    <property type="evidence" value="ECO:0007669"/>
    <property type="project" value="InterPro"/>
</dbReference>
<name>A0AAW9Q9S7_9BURK</name>
<dbReference type="InterPro" id="IPR003660">
    <property type="entry name" value="HAMP_dom"/>
</dbReference>
<comment type="caution">
    <text evidence="9">The sequence shown here is derived from an EMBL/GenBank/DDBJ whole genome shotgun (WGS) entry which is preliminary data.</text>
</comment>